<proteinExistence type="predicted"/>
<accession>W1VCU8</accession>
<feature type="transmembrane region" description="Helical" evidence="6">
    <location>
        <begin position="69"/>
        <end position="91"/>
    </location>
</feature>
<dbReference type="PANTHER" id="PTHR42948:SF1">
    <property type="entry name" value="TRANSPORTER"/>
    <property type="match status" value="1"/>
</dbReference>
<name>W1VCU8_9ACTO</name>
<feature type="transmembrane region" description="Helical" evidence="6">
    <location>
        <begin position="348"/>
        <end position="372"/>
    </location>
</feature>
<feature type="transmembrane region" description="Helical" evidence="6">
    <location>
        <begin position="38"/>
        <end position="57"/>
    </location>
</feature>
<evidence type="ECO:0000256" key="4">
    <source>
        <dbReference type="ARBA" id="ARBA00022989"/>
    </source>
</evidence>
<dbReference type="AlphaFoldDB" id="W1VCU8"/>
<dbReference type="Proteomes" id="UP000018852">
    <property type="component" value="Unassembled WGS sequence"/>
</dbReference>
<dbReference type="SUPFAM" id="SSF161070">
    <property type="entry name" value="SNF-like"/>
    <property type="match status" value="1"/>
</dbReference>
<evidence type="ECO:0000256" key="5">
    <source>
        <dbReference type="ARBA" id="ARBA00023136"/>
    </source>
</evidence>
<evidence type="ECO:0000313" key="8">
    <source>
        <dbReference type="Proteomes" id="UP000018852"/>
    </source>
</evidence>
<evidence type="ECO:0000256" key="2">
    <source>
        <dbReference type="ARBA" id="ARBA00022448"/>
    </source>
</evidence>
<feature type="transmembrane region" description="Helical" evidence="6">
    <location>
        <begin position="177"/>
        <end position="197"/>
    </location>
</feature>
<feature type="transmembrane region" description="Helical" evidence="6">
    <location>
        <begin position="112"/>
        <end position="136"/>
    </location>
</feature>
<dbReference type="InterPro" id="IPR000175">
    <property type="entry name" value="Na/ntran_symport"/>
</dbReference>
<dbReference type="InterPro" id="IPR037272">
    <property type="entry name" value="SNS_sf"/>
</dbReference>
<feature type="transmembrane region" description="Helical" evidence="6">
    <location>
        <begin position="288"/>
        <end position="313"/>
    </location>
</feature>
<dbReference type="GO" id="GO:0016020">
    <property type="term" value="C:membrane"/>
    <property type="evidence" value="ECO:0007669"/>
    <property type="project" value="UniProtKB-SubCell"/>
</dbReference>
<feature type="transmembrane region" description="Helical" evidence="6">
    <location>
        <begin position="251"/>
        <end position="276"/>
    </location>
</feature>
<dbReference type="PROSITE" id="PS50267">
    <property type="entry name" value="NA_NEUROTRAN_SYMP_3"/>
    <property type="match status" value="1"/>
</dbReference>
<sequence>MVLRQDPLLQEGQPPMSATSSSPSPVAGVEREQWSGQLGFLMAAIGSAVGLGNIWRFPGVAYTNGGGAFMVPYIVALLAAGIPILLLDYATGHRYRGSSPTALRRISKRFEWLGWFHVMICFVIMTYYAVIVAWSLRYMLFSLNTAWGSDAGGFFNSYIGLSELPDSGSPSYSAQPVLGVVIPLLLVWVFGLFTIARGVSRGVEKANKIFLPLLVVMFMVLVVRALLLPGATEGLNELFTPNWSALGDHRVWMAAFGQIFFSLSVGFGIMLTYASYLRPRSNLVGTGLVAAFANSSFELLAGIGVFSTLGFMAHSEGVGVADLEGISGVALSFVTFPTVISEMPGGPLFGVLFFGSFAMAGLTSFISIIQLVSAGVAEKFGWPTLKATLVTGIPSAVLSFVLFGTSSGLYDLDVVDAFINNIGVVASALIVCVGLGLVLRRLKVLQRHLNLVSETRLVRGWWRLLVAVVIPVLLGVMFVQTVWSYATEGYAYARSFEAVFGWGMLFVVAVGTVVLTAVPWRTPVDDFTPADLDVLEGVK</sequence>
<dbReference type="NCBIfam" id="NF037979">
    <property type="entry name" value="Na_transp"/>
    <property type="match status" value="1"/>
</dbReference>
<dbReference type="PATRIC" id="fig|1403939.3.peg.1068"/>
<dbReference type="EMBL" id="AZLV01000784">
    <property type="protein sequence ID" value="ETJ03853.1"/>
    <property type="molecule type" value="Genomic_DNA"/>
</dbReference>
<protein>
    <submittedName>
        <fullName evidence="7">Transporter</fullName>
    </submittedName>
</protein>
<keyword evidence="5 6" id="KW-0472">Membrane</keyword>
<evidence type="ECO:0000313" key="7">
    <source>
        <dbReference type="EMBL" id="ETJ03853.1"/>
    </source>
</evidence>
<reference evidence="7 8" key="1">
    <citation type="submission" date="2013-12" db="EMBL/GenBank/DDBJ databases">
        <title>A Varibaculum cambriense genome reconstructed from a premature infant gut community with otherwise low bacterial novelty that shifts toward anaerobic metabolism during the third week of life.</title>
        <authorList>
            <person name="Brown C.T."/>
            <person name="Sharon I."/>
            <person name="Thomas B.C."/>
            <person name="Castelle C.J."/>
            <person name="Morowitz M.J."/>
            <person name="Banfield J.F."/>
        </authorList>
    </citation>
    <scope>NUCLEOTIDE SEQUENCE [LARGE SCALE GENOMIC DNA]</scope>
    <source>
        <strain evidence="8">DORA_12</strain>
    </source>
</reference>
<keyword evidence="4 6" id="KW-1133">Transmembrane helix</keyword>
<evidence type="ECO:0000256" key="3">
    <source>
        <dbReference type="ARBA" id="ARBA00022692"/>
    </source>
</evidence>
<comment type="subcellular location">
    <subcellularLocation>
        <location evidence="1">Membrane</location>
        <topology evidence="1">Multi-pass membrane protein</topology>
    </subcellularLocation>
</comment>
<comment type="caution">
    <text evidence="7">The sequence shown here is derived from an EMBL/GenBank/DDBJ whole genome shotgun (WGS) entry which is preliminary data.</text>
</comment>
<organism evidence="7 8">
    <name type="scientific">Actinomyces urogenitalis DORA_12</name>
    <dbReference type="NCBI Taxonomy" id="1403939"/>
    <lineage>
        <taxon>Bacteria</taxon>
        <taxon>Bacillati</taxon>
        <taxon>Actinomycetota</taxon>
        <taxon>Actinomycetes</taxon>
        <taxon>Actinomycetales</taxon>
        <taxon>Actinomycetaceae</taxon>
        <taxon>Actinomyces</taxon>
    </lineage>
</organism>
<feature type="transmembrane region" description="Helical" evidence="6">
    <location>
        <begin position="384"/>
        <end position="405"/>
    </location>
</feature>
<feature type="transmembrane region" description="Helical" evidence="6">
    <location>
        <begin position="499"/>
        <end position="518"/>
    </location>
</feature>
<dbReference type="PANTHER" id="PTHR42948">
    <property type="entry name" value="TRANSPORTER"/>
    <property type="match status" value="1"/>
</dbReference>
<keyword evidence="2" id="KW-0813">Transport</keyword>
<keyword evidence="3 6" id="KW-0812">Transmembrane</keyword>
<feature type="transmembrane region" description="Helical" evidence="6">
    <location>
        <begin position="209"/>
        <end position="231"/>
    </location>
</feature>
<dbReference type="Pfam" id="PF00209">
    <property type="entry name" value="SNF"/>
    <property type="match status" value="2"/>
</dbReference>
<dbReference type="CDD" id="cd10334">
    <property type="entry name" value="SLC6sbd_u1"/>
    <property type="match status" value="1"/>
</dbReference>
<feature type="transmembrane region" description="Helical" evidence="6">
    <location>
        <begin position="460"/>
        <end position="479"/>
    </location>
</feature>
<gene>
    <name evidence="7" type="ORF">Q605_AUC00784G0005</name>
</gene>
<evidence type="ECO:0000256" key="1">
    <source>
        <dbReference type="ARBA" id="ARBA00004141"/>
    </source>
</evidence>
<feature type="transmembrane region" description="Helical" evidence="6">
    <location>
        <begin position="417"/>
        <end position="439"/>
    </location>
</feature>
<evidence type="ECO:0000256" key="6">
    <source>
        <dbReference type="SAM" id="Phobius"/>
    </source>
</evidence>
<dbReference type="PRINTS" id="PR00176">
    <property type="entry name" value="NANEUSMPORT"/>
</dbReference>